<evidence type="ECO:0008006" key="7">
    <source>
        <dbReference type="Google" id="ProtNLM"/>
    </source>
</evidence>
<evidence type="ECO:0000313" key="5">
    <source>
        <dbReference type="EMBL" id="RRT84672.1"/>
    </source>
</evidence>
<evidence type="ECO:0000256" key="3">
    <source>
        <dbReference type="ARBA" id="ARBA00022777"/>
    </source>
</evidence>
<dbReference type="GO" id="GO:0004674">
    <property type="term" value="F:protein serine/threonine kinase activity"/>
    <property type="evidence" value="ECO:0007669"/>
    <property type="project" value="TreeGrafter"/>
</dbReference>
<dbReference type="PANTHER" id="PTHR43671:SF66">
    <property type="entry name" value="SERINE_THREONINE-PROTEIN KINASE NEK2"/>
    <property type="match status" value="1"/>
</dbReference>
<dbReference type="AlphaFoldDB" id="A0A427B859"/>
<sequence>MELISNVKNPFIVEYKDSWVEKVEGTPSYMCPELLADIPYGSKSDIWSLGKAPSHLDYKDAISVFSNHFTL</sequence>
<organism evidence="5 6">
    <name type="scientific">Ensete ventricosum</name>
    <name type="common">Abyssinian banana</name>
    <name type="synonym">Musa ensete</name>
    <dbReference type="NCBI Taxonomy" id="4639"/>
    <lineage>
        <taxon>Eukaryota</taxon>
        <taxon>Viridiplantae</taxon>
        <taxon>Streptophyta</taxon>
        <taxon>Embryophyta</taxon>
        <taxon>Tracheophyta</taxon>
        <taxon>Spermatophyta</taxon>
        <taxon>Magnoliopsida</taxon>
        <taxon>Liliopsida</taxon>
        <taxon>Zingiberales</taxon>
        <taxon>Musaceae</taxon>
        <taxon>Ensete</taxon>
    </lineage>
</organism>
<protein>
    <recommendedName>
        <fullName evidence="7">Protein kinase domain-containing protein</fullName>
    </recommendedName>
</protein>
<evidence type="ECO:0000313" key="6">
    <source>
        <dbReference type="Proteomes" id="UP000287651"/>
    </source>
</evidence>
<reference evidence="5 6" key="1">
    <citation type="journal article" date="2014" name="Agronomy (Basel)">
        <title>A Draft Genome Sequence for Ensete ventricosum, the Drought-Tolerant Tree Against Hunger.</title>
        <authorList>
            <person name="Harrison J."/>
            <person name="Moore K.A."/>
            <person name="Paszkiewicz K."/>
            <person name="Jones T."/>
            <person name="Grant M."/>
            <person name="Ambacheew D."/>
            <person name="Muzemil S."/>
            <person name="Studholme D.J."/>
        </authorList>
    </citation>
    <scope>NUCLEOTIDE SEQUENCE [LARGE SCALE GENOMIC DNA]</scope>
</reference>
<evidence type="ECO:0000256" key="1">
    <source>
        <dbReference type="ARBA" id="ARBA00022679"/>
    </source>
</evidence>
<evidence type="ECO:0000256" key="2">
    <source>
        <dbReference type="ARBA" id="ARBA00022741"/>
    </source>
</evidence>
<comment type="caution">
    <text evidence="5">The sequence shown here is derived from an EMBL/GenBank/DDBJ whole genome shotgun (WGS) entry which is preliminary data.</text>
</comment>
<keyword evidence="4" id="KW-0067">ATP-binding</keyword>
<proteinExistence type="predicted"/>
<keyword evidence="3" id="KW-0418">Kinase</keyword>
<accession>A0A427B859</accession>
<dbReference type="InterPro" id="IPR050660">
    <property type="entry name" value="NEK_Ser/Thr_kinase"/>
</dbReference>
<evidence type="ECO:0000256" key="4">
    <source>
        <dbReference type="ARBA" id="ARBA00022840"/>
    </source>
</evidence>
<dbReference type="PANTHER" id="PTHR43671">
    <property type="entry name" value="SERINE/THREONINE-PROTEIN KINASE NEK"/>
    <property type="match status" value="1"/>
</dbReference>
<dbReference type="GO" id="GO:0005524">
    <property type="term" value="F:ATP binding"/>
    <property type="evidence" value="ECO:0007669"/>
    <property type="project" value="UniProtKB-KW"/>
</dbReference>
<keyword evidence="1" id="KW-0808">Transferase</keyword>
<name>A0A427B859_ENSVE</name>
<dbReference type="Gene3D" id="1.10.510.10">
    <property type="entry name" value="Transferase(Phosphotransferase) domain 1"/>
    <property type="match status" value="1"/>
</dbReference>
<dbReference type="InterPro" id="IPR011009">
    <property type="entry name" value="Kinase-like_dom_sf"/>
</dbReference>
<gene>
    <name evidence="5" type="ORF">B296_00013689</name>
</gene>
<dbReference type="SUPFAM" id="SSF56112">
    <property type="entry name" value="Protein kinase-like (PK-like)"/>
    <property type="match status" value="1"/>
</dbReference>
<keyword evidence="2" id="KW-0547">Nucleotide-binding</keyword>
<dbReference type="Proteomes" id="UP000287651">
    <property type="component" value="Unassembled WGS sequence"/>
</dbReference>
<dbReference type="EMBL" id="AMZH03000255">
    <property type="protein sequence ID" value="RRT84672.1"/>
    <property type="molecule type" value="Genomic_DNA"/>
</dbReference>